<name>A0ABT7BM93_9CYAN</name>
<keyword evidence="1" id="KW-1133">Transmembrane helix</keyword>
<feature type="transmembrane region" description="Helical" evidence="1">
    <location>
        <begin position="104"/>
        <end position="130"/>
    </location>
</feature>
<proteinExistence type="predicted"/>
<evidence type="ECO:0000313" key="3">
    <source>
        <dbReference type="Proteomes" id="UP001231370"/>
    </source>
</evidence>
<feature type="transmembrane region" description="Helical" evidence="1">
    <location>
        <begin position="331"/>
        <end position="354"/>
    </location>
</feature>
<dbReference type="EMBL" id="JAQPOK010000117">
    <property type="protein sequence ID" value="MDJ1180315.1"/>
    <property type="molecule type" value="Genomic_DNA"/>
</dbReference>
<feature type="transmembrane region" description="Helical" evidence="1">
    <location>
        <begin position="184"/>
        <end position="212"/>
    </location>
</feature>
<feature type="transmembrane region" description="Helical" evidence="1">
    <location>
        <begin position="17"/>
        <end position="37"/>
    </location>
</feature>
<sequence length="560" mass="63031">MGQTLFSVSRSSSLRRVGLAAIAFFLFSLTLTLHRHYTFYSTSDRGLFNQIFWNSLQGRFFHTSLASVLSPDAIYGGEISTITYNYLGQHFTPATLLWLPLYALFPHGVTLIVLQVTLVTAAGLVLYALAREYLNPPVSGMIACSFYSATAVLGPTLSNFHAIAQLPLLVFSALLALEKRWWWLFFPLIVCILGVHEQAGLIVFGMGIYLILSQRYTRLGMGLCTLSIVYVLTVTNLIMPQIADDIHQQFPIEQLGPYFKTDETSVFQIIGRIIYQPWLLILEVISSPGKPLRYLLNQGLPLAFIPAVAPAAWCISGFFLLFLLLGQGLSVLAITMDSAMAVVPGLFYGAILWWSGHRNSHRLYPQPLTPRFQKIWSACMMVSILLTITTNPSQTFYFLIPDSVNPLVFVSLPQQWEHAAKIRSMIDKIPPEASVSVTQEMIPHLSERREIIQLPAVEFSDAQHDRQQVEYVVADLWGLQRYQAAFPQKRHLFYYNVVLIDTLVQQRSYGILRFENGVALLRQNAANDAQAIAAWLGYRQTLNPLIENIHQELNPTSPVS</sequence>
<feature type="transmembrane region" description="Helical" evidence="1">
    <location>
        <begin position="218"/>
        <end position="239"/>
    </location>
</feature>
<evidence type="ECO:0000313" key="2">
    <source>
        <dbReference type="EMBL" id="MDJ1180315.1"/>
    </source>
</evidence>
<dbReference type="Proteomes" id="UP001231370">
    <property type="component" value="Unassembled WGS sequence"/>
</dbReference>
<evidence type="ECO:0000256" key="1">
    <source>
        <dbReference type="SAM" id="Phobius"/>
    </source>
</evidence>
<dbReference type="RefSeq" id="WP_283763617.1">
    <property type="nucleotide sequence ID" value="NZ_JAQPOK010000117.1"/>
</dbReference>
<feature type="transmembrane region" description="Helical" evidence="1">
    <location>
        <begin position="137"/>
        <end position="154"/>
    </location>
</feature>
<organism evidence="2 3">
    <name type="scientific">Roseofilum halophilum BLCC-M91</name>
    <dbReference type="NCBI Taxonomy" id="3022259"/>
    <lineage>
        <taxon>Bacteria</taxon>
        <taxon>Bacillati</taxon>
        <taxon>Cyanobacteriota</taxon>
        <taxon>Cyanophyceae</taxon>
        <taxon>Desertifilales</taxon>
        <taxon>Desertifilaceae</taxon>
        <taxon>Roseofilum</taxon>
        <taxon>Roseofilum halophilum</taxon>
    </lineage>
</organism>
<gene>
    <name evidence="2" type="ORF">PJF56_15735</name>
</gene>
<protein>
    <submittedName>
        <fullName evidence="2">DUF2079 domain-containing protein</fullName>
    </submittedName>
</protein>
<accession>A0ABT7BM93</accession>
<dbReference type="Pfam" id="PF09852">
    <property type="entry name" value="DUF2079"/>
    <property type="match status" value="1"/>
</dbReference>
<keyword evidence="3" id="KW-1185">Reference proteome</keyword>
<comment type="caution">
    <text evidence="2">The sequence shown here is derived from an EMBL/GenBank/DDBJ whole genome shotgun (WGS) entry which is preliminary data.</text>
</comment>
<keyword evidence="1" id="KW-0472">Membrane</keyword>
<keyword evidence="1" id="KW-0812">Transmembrane</keyword>
<dbReference type="InterPro" id="IPR018650">
    <property type="entry name" value="STSV1_Orf64"/>
</dbReference>
<feature type="transmembrane region" description="Helical" evidence="1">
    <location>
        <begin position="300"/>
        <end position="325"/>
    </location>
</feature>
<reference evidence="2 3" key="1">
    <citation type="submission" date="2023-01" db="EMBL/GenBank/DDBJ databases">
        <title>Novel diversity within Roseofilum (Cyanobacteria; Desertifilaceae) from marine benthic mats with descriptions of four novel species.</title>
        <authorList>
            <person name="Wang Y."/>
            <person name="Berthold D.E."/>
            <person name="Hu J."/>
            <person name="Lefler F.W."/>
            <person name="Laughinghouse H.D. IV."/>
        </authorList>
    </citation>
    <scope>NUCLEOTIDE SEQUENCE [LARGE SCALE GENOMIC DNA]</scope>
    <source>
        <strain evidence="2 3">BLCC-M91</strain>
    </source>
</reference>